<dbReference type="Pfam" id="PF00392">
    <property type="entry name" value="GntR"/>
    <property type="match status" value="1"/>
</dbReference>
<dbReference type="InterPro" id="IPR036388">
    <property type="entry name" value="WH-like_DNA-bd_sf"/>
</dbReference>
<dbReference type="SMART" id="SM00345">
    <property type="entry name" value="HTH_GNTR"/>
    <property type="match status" value="1"/>
</dbReference>
<dbReference type="SUPFAM" id="SSF64288">
    <property type="entry name" value="Chorismate lyase-like"/>
    <property type="match status" value="1"/>
</dbReference>
<comment type="caution">
    <text evidence="5">The sequence shown here is derived from an EMBL/GenBank/DDBJ whole genome shotgun (WGS) entry which is preliminary data.</text>
</comment>
<dbReference type="InterPro" id="IPR050679">
    <property type="entry name" value="Bact_HTH_transcr_reg"/>
</dbReference>
<organism evidence="5 6">
    <name type="scientific">Marinomonas rhodophyticola</name>
    <dbReference type="NCBI Taxonomy" id="2992803"/>
    <lineage>
        <taxon>Bacteria</taxon>
        <taxon>Pseudomonadati</taxon>
        <taxon>Pseudomonadota</taxon>
        <taxon>Gammaproteobacteria</taxon>
        <taxon>Oceanospirillales</taxon>
        <taxon>Oceanospirillaceae</taxon>
        <taxon>Marinomonas</taxon>
    </lineage>
</organism>
<dbReference type="PANTHER" id="PTHR44846">
    <property type="entry name" value="MANNOSYL-D-GLYCERATE TRANSPORT/METABOLISM SYSTEM REPRESSOR MNGR-RELATED"/>
    <property type="match status" value="1"/>
</dbReference>
<evidence type="ECO:0000259" key="4">
    <source>
        <dbReference type="PROSITE" id="PS50949"/>
    </source>
</evidence>
<dbReference type="Gene3D" id="1.10.10.10">
    <property type="entry name" value="Winged helix-like DNA-binding domain superfamily/Winged helix DNA-binding domain"/>
    <property type="match status" value="1"/>
</dbReference>
<accession>A0ABT3KH45</accession>
<evidence type="ECO:0000256" key="3">
    <source>
        <dbReference type="ARBA" id="ARBA00023163"/>
    </source>
</evidence>
<dbReference type="CDD" id="cd07377">
    <property type="entry name" value="WHTH_GntR"/>
    <property type="match status" value="1"/>
</dbReference>
<evidence type="ECO:0000313" key="6">
    <source>
        <dbReference type="Proteomes" id="UP001431181"/>
    </source>
</evidence>
<dbReference type="PROSITE" id="PS50949">
    <property type="entry name" value="HTH_GNTR"/>
    <property type="match status" value="1"/>
</dbReference>
<protein>
    <submittedName>
        <fullName evidence="5">GntR family transcriptional regulator</fullName>
    </submittedName>
</protein>
<reference evidence="5" key="1">
    <citation type="submission" date="2022-11" db="EMBL/GenBank/DDBJ databases">
        <title>Marinomonas sp. nov., isolated from marine algae.</title>
        <authorList>
            <person name="Choi D.G."/>
            <person name="Kim J.M."/>
            <person name="Lee J.K."/>
            <person name="Baek J.H."/>
            <person name="Jeon C.O."/>
        </authorList>
    </citation>
    <scope>NUCLEOTIDE SEQUENCE</scope>
    <source>
        <strain evidence="5">KJ51-3</strain>
    </source>
</reference>
<dbReference type="InterPro" id="IPR036390">
    <property type="entry name" value="WH_DNA-bd_sf"/>
</dbReference>
<dbReference type="SMART" id="SM00866">
    <property type="entry name" value="UTRA"/>
    <property type="match status" value="1"/>
</dbReference>
<dbReference type="Gene3D" id="3.40.1410.10">
    <property type="entry name" value="Chorismate lyase-like"/>
    <property type="match status" value="1"/>
</dbReference>
<evidence type="ECO:0000256" key="2">
    <source>
        <dbReference type="ARBA" id="ARBA00023125"/>
    </source>
</evidence>
<keyword evidence="1" id="KW-0805">Transcription regulation</keyword>
<keyword evidence="3" id="KW-0804">Transcription</keyword>
<keyword evidence="6" id="KW-1185">Reference proteome</keyword>
<dbReference type="InterPro" id="IPR028978">
    <property type="entry name" value="Chorismate_lyase_/UTRA_dom_sf"/>
</dbReference>
<dbReference type="PANTHER" id="PTHR44846:SF1">
    <property type="entry name" value="MANNOSYL-D-GLYCERATE TRANSPORT_METABOLISM SYSTEM REPRESSOR MNGR-RELATED"/>
    <property type="match status" value="1"/>
</dbReference>
<gene>
    <name evidence="5" type="ORF">ONZ52_13290</name>
</gene>
<dbReference type="InterPro" id="IPR000524">
    <property type="entry name" value="Tscrpt_reg_HTH_GntR"/>
</dbReference>
<dbReference type="PRINTS" id="PR00035">
    <property type="entry name" value="HTHGNTR"/>
</dbReference>
<keyword evidence="2" id="KW-0238">DNA-binding</keyword>
<dbReference type="Proteomes" id="UP001431181">
    <property type="component" value="Unassembled WGS sequence"/>
</dbReference>
<dbReference type="RefSeq" id="WP_265219133.1">
    <property type="nucleotide sequence ID" value="NZ_JAPEUL010000007.1"/>
</dbReference>
<sequence>MNHNRVNELFGKAEALREKGIPLYVQLKKAILASISAGRVLGGDTLPPERDLAKYLDVSRVTVRRAIDELVKEDVLTQRQGAGTFVSERVEQPLNHLRSFTEVMKARGKTITSKWLDRSLGMPHEDECKALGLSAEQEVVRFYRLRYADGKPMALELATIPSRYIVNPFAMEGSLYDLLEQQGCRPVRAFQRLRAISIDGQRAHLLDIPELSAVLYIERTAVTQDGTPIEFTRSWFREILTTSLQRFIIRFDKNFDEDKYLITKKGFLR</sequence>
<feature type="domain" description="HTH gntR-type" evidence="4">
    <location>
        <begin position="21"/>
        <end position="89"/>
    </location>
</feature>
<dbReference type="SUPFAM" id="SSF46785">
    <property type="entry name" value="Winged helix' DNA-binding domain"/>
    <property type="match status" value="1"/>
</dbReference>
<dbReference type="Pfam" id="PF07702">
    <property type="entry name" value="UTRA"/>
    <property type="match status" value="1"/>
</dbReference>
<dbReference type="EMBL" id="JAPEUL010000007">
    <property type="protein sequence ID" value="MCW4629873.1"/>
    <property type="molecule type" value="Genomic_DNA"/>
</dbReference>
<proteinExistence type="predicted"/>
<dbReference type="InterPro" id="IPR011663">
    <property type="entry name" value="UTRA"/>
</dbReference>
<name>A0ABT3KH45_9GAMM</name>
<evidence type="ECO:0000313" key="5">
    <source>
        <dbReference type="EMBL" id="MCW4629873.1"/>
    </source>
</evidence>
<evidence type="ECO:0000256" key="1">
    <source>
        <dbReference type="ARBA" id="ARBA00023015"/>
    </source>
</evidence>